<name>A0ABD5RV91_9EURY</name>
<sequence length="403" mass="44793">MSDEAIGQNALTRRNYVKYGGAVVGGGLLTGCASDDASVTSTTESAGPTTGETATNASYEACIEPVGCLTFEAVPETWMAITGPWADMAIALGRRDGFQPAGWYGPSYFFDRVGVEWPTDAGAPYSDGKWDAEVFYELDPDVILTDPNYFAVNDRSWDDSDTREITDNVAPFFGSTVYRRLPYHDYRFYTLYEAFERLAVLFRERERYEAFAALFEELRAEIRSRLPPENERPEIGLLNFGSSPSEGTFSPMTIGAVGSEMKQYRDLGITSAFSSETVASGEIDYEQLLEVDPEIIVIHIGIRLTTDDGEFDGRAFTDRFVRPFDSHPIGSQLTAVQEGNIYPGGSFQQGPIANLFQTEMAARQLAPTEFGEFDRTRFPDIPANERLFDRQRVADVIDGDFSQ</sequence>
<evidence type="ECO:0000256" key="3">
    <source>
        <dbReference type="ARBA" id="ARBA00022729"/>
    </source>
</evidence>
<dbReference type="AlphaFoldDB" id="A0ABD5RV91"/>
<dbReference type="EMBL" id="JBHSWU010000013">
    <property type="protein sequence ID" value="MFC6723360.1"/>
    <property type="molecule type" value="Genomic_DNA"/>
</dbReference>
<protein>
    <submittedName>
        <fullName evidence="5">ABC transporter substrate-binding protein</fullName>
    </submittedName>
</protein>
<evidence type="ECO:0000259" key="4">
    <source>
        <dbReference type="PROSITE" id="PS50983"/>
    </source>
</evidence>
<keyword evidence="3" id="KW-0732">Signal</keyword>
<evidence type="ECO:0000256" key="2">
    <source>
        <dbReference type="ARBA" id="ARBA00022448"/>
    </source>
</evidence>
<dbReference type="Proteomes" id="UP001596328">
    <property type="component" value="Unassembled WGS sequence"/>
</dbReference>
<gene>
    <name evidence="5" type="ORF">ACFQE1_02900</name>
</gene>
<dbReference type="InterPro" id="IPR002491">
    <property type="entry name" value="ABC_transptr_periplasmic_BD"/>
</dbReference>
<dbReference type="Pfam" id="PF01497">
    <property type="entry name" value="Peripla_BP_2"/>
    <property type="match status" value="1"/>
</dbReference>
<evidence type="ECO:0000313" key="5">
    <source>
        <dbReference type="EMBL" id="MFC6723360.1"/>
    </source>
</evidence>
<dbReference type="PROSITE" id="PS50983">
    <property type="entry name" value="FE_B12_PBP"/>
    <property type="match status" value="1"/>
</dbReference>
<proteinExistence type="predicted"/>
<feature type="domain" description="Fe/B12 periplasmic-binding" evidence="4">
    <location>
        <begin position="77"/>
        <end position="373"/>
    </location>
</feature>
<evidence type="ECO:0000313" key="6">
    <source>
        <dbReference type="Proteomes" id="UP001596328"/>
    </source>
</evidence>
<dbReference type="PANTHER" id="PTHR30532">
    <property type="entry name" value="IRON III DICITRATE-BINDING PERIPLASMIC PROTEIN"/>
    <property type="match status" value="1"/>
</dbReference>
<reference evidence="5 6" key="1">
    <citation type="journal article" date="2019" name="Int. J. Syst. Evol. Microbiol.">
        <title>The Global Catalogue of Microorganisms (GCM) 10K type strain sequencing project: providing services to taxonomists for standard genome sequencing and annotation.</title>
        <authorList>
            <consortium name="The Broad Institute Genomics Platform"/>
            <consortium name="The Broad Institute Genome Sequencing Center for Infectious Disease"/>
            <person name="Wu L."/>
            <person name="Ma J."/>
        </authorList>
    </citation>
    <scope>NUCLEOTIDE SEQUENCE [LARGE SCALE GENOMIC DNA]</scope>
    <source>
        <strain evidence="5 6">NBRC 111368</strain>
    </source>
</reference>
<keyword evidence="6" id="KW-1185">Reference proteome</keyword>
<organism evidence="5 6">
    <name type="scientific">Halobium palmae</name>
    <dbReference type="NCBI Taxonomy" id="1776492"/>
    <lineage>
        <taxon>Archaea</taxon>
        <taxon>Methanobacteriati</taxon>
        <taxon>Methanobacteriota</taxon>
        <taxon>Stenosarchaea group</taxon>
        <taxon>Halobacteria</taxon>
        <taxon>Halobacteriales</taxon>
        <taxon>Haloferacaceae</taxon>
        <taxon>Halobium</taxon>
    </lineage>
</organism>
<dbReference type="InterPro" id="IPR051313">
    <property type="entry name" value="Bact_iron-sidero_bind"/>
</dbReference>
<comment type="caution">
    <text evidence="5">The sequence shown here is derived from an EMBL/GenBank/DDBJ whole genome shotgun (WGS) entry which is preliminary data.</text>
</comment>
<dbReference type="SUPFAM" id="SSF53807">
    <property type="entry name" value="Helical backbone' metal receptor"/>
    <property type="match status" value="1"/>
</dbReference>
<dbReference type="Gene3D" id="3.40.50.1980">
    <property type="entry name" value="Nitrogenase molybdenum iron protein domain"/>
    <property type="match status" value="2"/>
</dbReference>
<keyword evidence="2" id="KW-0813">Transport</keyword>
<dbReference type="PANTHER" id="PTHR30532:SF1">
    <property type="entry name" value="IRON(3+)-HYDROXAMATE-BINDING PROTEIN FHUD"/>
    <property type="match status" value="1"/>
</dbReference>
<accession>A0ABD5RV91</accession>
<evidence type="ECO:0000256" key="1">
    <source>
        <dbReference type="ARBA" id="ARBA00004196"/>
    </source>
</evidence>
<comment type="subcellular location">
    <subcellularLocation>
        <location evidence="1">Cell envelope</location>
    </subcellularLocation>
</comment>